<dbReference type="AlphaFoldDB" id="A0AAV4U289"/>
<proteinExistence type="predicted"/>
<evidence type="ECO:0000313" key="2">
    <source>
        <dbReference type="Proteomes" id="UP001054945"/>
    </source>
</evidence>
<comment type="caution">
    <text evidence="1">The sequence shown here is derived from an EMBL/GenBank/DDBJ whole genome shotgun (WGS) entry which is preliminary data.</text>
</comment>
<organism evidence="1 2">
    <name type="scientific">Caerostris extrusa</name>
    <name type="common">Bark spider</name>
    <name type="synonym">Caerostris bankana</name>
    <dbReference type="NCBI Taxonomy" id="172846"/>
    <lineage>
        <taxon>Eukaryota</taxon>
        <taxon>Metazoa</taxon>
        <taxon>Ecdysozoa</taxon>
        <taxon>Arthropoda</taxon>
        <taxon>Chelicerata</taxon>
        <taxon>Arachnida</taxon>
        <taxon>Araneae</taxon>
        <taxon>Araneomorphae</taxon>
        <taxon>Entelegynae</taxon>
        <taxon>Araneoidea</taxon>
        <taxon>Araneidae</taxon>
        <taxon>Caerostris</taxon>
    </lineage>
</organism>
<evidence type="ECO:0000313" key="1">
    <source>
        <dbReference type="EMBL" id="GIY51849.1"/>
    </source>
</evidence>
<dbReference type="Proteomes" id="UP001054945">
    <property type="component" value="Unassembled WGS sequence"/>
</dbReference>
<sequence length="111" mass="12887">MRSVFCGVRVMRYLEKKKVPKTHKQNVQACWRSHDRTTDSLWSGLVCLYEKDWHSCPRTIWTGSVSFALLQEGTMRRFLILIAATPSEDFRQQHMRELVCARDAPACGLDV</sequence>
<accession>A0AAV4U289</accession>
<protein>
    <submittedName>
        <fullName evidence="1">Uncharacterized protein</fullName>
    </submittedName>
</protein>
<gene>
    <name evidence="1" type="ORF">CEXT_101241</name>
</gene>
<reference evidence="1 2" key="1">
    <citation type="submission" date="2021-06" db="EMBL/GenBank/DDBJ databases">
        <title>Caerostris extrusa draft genome.</title>
        <authorList>
            <person name="Kono N."/>
            <person name="Arakawa K."/>
        </authorList>
    </citation>
    <scope>NUCLEOTIDE SEQUENCE [LARGE SCALE GENOMIC DNA]</scope>
</reference>
<keyword evidence="2" id="KW-1185">Reference proteome</keyword>
<dbReference type="EMBL" id="BPLR01012168">
    <property type="protein sequence ID" value="GIY51849.1"/>
    <property type="molecule type" value="Genomic_DNA"/>
</dbReference>
<name>A0AAV4U289_CAEEX</name>